<dbReference type="InterPro" id="IPR023405">
    <property type="entry name" value="Topo_IA_core_domain"/>
</dbReference>
<feature type="region of interest" description="Disordered" evidence="15">
    <location>
        <begin position="821"/>
        <end position="841"/>
    </location>
</feature>
<dbReference type="CDD" id="cd03362">
    <property type="entry name" value="TOPRIM_TopoIA_TopoIII"/>
    <property type="match status" value="1"/>
</dbReference>
<dbReference type="InterPro" id="IPR000380">
    <property type="entry name" value="Topo_IA"/>
</dbReference>
<evidence type="ECO:0000256" key="10">
    <source>
        <dbReference type="ARBA" id="ARBA00023235"/>
    </source>
</evidence>
<keyword evidence="7" id="KW-0862">Zinc</keyword>
<dbReference type="SMART" id="SM00437">
    <property type="entry name" value="TOP1Ac"/>
    <property type="match status" value="1"/>
</dbReference>
<evidence type="ECO:0000256" key="5">
    <source>
        <dbReference type="ARBA" id="ARBA00022737"/>
    </source>
</evidence>
<dbReference type="InterPro" id="IPR003602">
    <property type="entry name" value="Topo_IA_DNA-bd_dom"/>
</dbReference>
<keyword evidence="5" id="KW-0677">Repeat</keyword>
<dbReference type="GO" id="GO:0006310">
    <property type="term" value="P:DNA recombination"/>
    <property type="evidence" value="ECO:0007669"/>
    <property type="project" value="TreeGrafter"/>
</dbReference>
<dbReference type="SMART" id="SM00436">
    <property type="entry name" value="TOP1Bc"/>
    <property type="match status" value="1"/>
</dbReference>
<dbReference type="Pfam" id="PF01751">
    <property type="entry name" value="Toprim"/>
    <property type="match status" value="1"/>
</dbReference>
<dbReference type="InterPro" id="IPR025589">
    <property type="entry name" value="Toprim_C_rpt"/>
</dbReference>
<dbReference type="InterPro" id="IPR013498">
    <property type="entry name" value="Topo_IA_Znf"/>
</dbReference>
<keyword evidence="17" id="KW-0614">Plasmid</keyword>
<dbReference type="InterPro" id="IPR006171">
    <property type="entry name" value="TOPRIM_dom"/>
</dbReference>
<dbReference type="AlphaFoldDB" id="V5YNX7"/>
<evidence type="ECO:0000256" key="1">
    <source>
        <dbReference type="ARBA" id="ARBA00000213"/>
    </source>
</evidence>
<dbReference type="InterPro" id="IPR013825">
    <property type="entry name" value="Topo_IA_cen_sub2"/>
</dbReference>
<evidence type="ECO:0000256" key="8">
    <source>
        <dbReference type="ARBA" id="ARBA00023029"/>
    </source>
</evidence>
<comment type="catalytic activity">
    <reaction evidence="1">
        <text>ATP-independent breakage of single-stranded DNA, followed by passage and rejoining.</text>
        <dbReference type="EC" id="5.6.2.1"/>
    </reaction>
</comment>
<evidence type="ECO:0000256" key="9">
    <source>
        <dbReference type="ARBA" id="ARBA00023125"/>
    </source>
</evidence>
<dbReference type="GO" id="GO:0043597">
    <property type="term" value="C:cytoplasmic replication fork"/>
    <property type="evidence" value="ECO:0007669"/>
    <property type="project" value="TreeGrafter"/>
</dbReference>
<dbReference type="GO" id="GO:0003917">
    <property type="term" value="F:DNA topoisomerase type I (single strand cut, ATP-independent) activity"/>
    <property type="evidence" value="ECO:0007669"/>
    <property type="project" value="UniProtKB-EC"/>
</dbReference>
<evidence type="ECO:0000256" key="6">
    <source>
        <dbReference type="ARBA" id="ARBA00022771"/>
    </source>
</evidence>
<dbReference type="Gene3D" id="1.10.290.10">
    <property type="entry name" value="Topoisomerase I, domain 4"/>
    <property type="match status" value="1"/>
</dbReference>
<dbReference type="Pfam" id="PF13342">
    <property type="entry name" value="Toprim_Crpt"/>
    <property type="match status" value="1"/>
</dbReference>
<keyword evidence="4" id="KW-0479">Metal-binding</keyword>
<dbReference type="EMBL" id="AB853026">
    <property type="protein sequence ID" value="BAO19295.1"/>
    <property type="molecule type" value="Genomic_DNA"/>
</dbReference>
<dbReference type="PANTHER" id="PTHR11390">
    <property type="entry name" value="PROKARYOTIC DNA TOPOISOMERASE"/>
    <property type="match status" value="1"/>
</dbReference>
<dbReference type="InterPro" id="IPR013826">
    <property type="entry name" value="Topo_IA_cen_sub3"/>
</dbReference>
<sequence>MGKTLIIAEKPSVAKDIALALGGFAKGQGNWLERNDMIVAAAAGHLAESYMPAMDTTGKTLDTLPVIDTFSVRVIEGDRNQAQTYANLKNLMDRNDVDRVVNACDAGREGELIFRLIYKLAGCTKPMFRLWCQSMTPEGIRDSYRDIKPSSHFDALAAAAFARTEGDYTVGINGSRAVTRLYERQTAKAEIHSVGRVQTPTGAIVYDREMAIRNFVRKDFWEIHGHFGVAAGTYVGKWFDPHAKQAAKEGAGTEKSDSGQENKPEDTSNRFYEKSRADAIVAKCSGVNPSDVREESKPSEKRAPKLYDLTQLQREANRKLGFSAKQTLDIAQALYEKHKVTTYPRTDSTALPEDYVPKAKSTAESLVDTEWGAHAKRVLDKGWIRPTKQIFDNSKISDHFAIVPTGKKPEGLSPDEAKIYDMVVRRFLAAFHPSAEYQVTTRITIVAGEHFKSTGRVLTSDGWLAVYGTSADDDDKKTPALAKYEKGEPVSTQKIELKTLKTSPPDRFTEDTLLAAMETAGKLVDDEQLAEAMKERGLGTPATRAAIIEGLLSTIDGRGQKKEPFLKRDGKSLMPTPKLMGLIKFLRENDLDILASPAMTGDWEYKLHRMERNDYERETFSNEIIALTKHIIDVVRTKAASVVVKKLQARCPKCGGEVSVGARAFACESNCGFQLWKEIAGRDLRSSEAEALLANGKAMNLTGFLSKDKKKFVACLRLTDEFKVEFFFDETRDTTDRAGNPVHCPKCEKLMRRIKGSKGYFWSCNDRENCKTTLDDEDGNPVQKVPPQACPKCGKDMNRIKGSKGYFWSCSDRDECKHTMNDKDGAPAEKPQGHPCPDCGKPMYRRERTARKGTYFWGCSGYKREGGGCSCILDDRDGVPVPKTAGEAASGSATPAQSPQATTPAAPDTGEIDSAAEFFR</sequence>
<dbReference type="Gene3D" id="2.70.20.10">
    <property type="entry name" value="Topoisomerase I, domain 3"/>
    <property type="match status" value="1"/>
</dbReference>
<dbReference type="GO" id="GO:0006281">
    <property type="term" value="P:DNA repair"/>
    <property type="evidence" value="ECO:0007669"/>
    <property type="project" value="TreeGrafter"/>
</dbReference>
<feature type="domain" description="Topo IA-type catalytic" evidence="16">
    <location>
        <begin position="153"/>
        <end position="632"/>
    </location>
</feature>
<accession>V5YNX7</accession>
<evidence type="ECO:0000256" key="12">
    <source>
        <dbReference type="ARBA" id="ARBA00031985"/>
    </source>
</evidence>
<dbReference type="GO" id="GO:0008270">
    <property type="term" value="F:zinc ion binding"/>
    <property type="evidence" value="ECO:0007669"/>
    <property type="project" value="UniProtKB-KW"/>
</dbReference>
<geneLocation type="plasmid" evidence="17">
    <name>pM7012</name>
</geneLocation>
<dbReference type="SUPFAM" id="SSF57783">
    <property type="entry name" value="Zinc beta-ribbon"/>
    <property type="match status" value="1"/>
</dbReference>
<dbReference type="Gene3D" id="3.40.50.140">
    <property type="match status" value="1"/>
</dbReference>
<evidence type="ECO:0000256" key="14">
    <source>
        <dbReference type="ARBA" id="ARBA00032877"/>
    </source>
</evidence>
<evidence type="ECO:0000256" key="3">
    <source>
        <dbReference type="ARBA" id="ARBA00012891"/>
    </source>
</evidence>
<feature type="region of interest" description="Disordered" evidence="15">
    <location>
        <begin position="881"/>
        <end position="920"/>
    </location>
</feature>
<dbReference type="InterPro" id="IPR013824">
    <property type="entry name" value="Topo_IA_cen_sub1"/>
</dbReference>
<reference evidence="17" key="1">
    <citation type="journal article" date="2014" name="Microbiology">
        <title>A 2,4-dichlorophenoxyacetic acid degradation plasmid pM7012 discloses distribution of an unclassified megaplasmid group across bacterial species.</title>
        <authorList>
            <person name="Sakai Y."/>
            <person name="Ogawa N."/>
            <person name="Shimomura Y."/>
            <person name="Fujii T."/>
        </authorList>
    </citation>
    <scope>NUCLEOTIDE SEQUENCE</scope>
    <source>
        <strain evidence="17">M701</strain>
    </source>
</reference>
<evidence type="ECO:0000259" key="16">
    <source>
        <dbReference type="PROSITE" id="PS52039"/>
    </source>
</evidence>
<dbReference type="GO" id="GO:0003677">
    <property type="term" value="F:DNA binding"/>
    <property type="evidence" value="ECO:0007669"/>
    <property type="project" value="UniProtKB-KW"/>
</dbReference>
<feature type="region of interest" description="Disordered" evidence="15">
    <location>
        <begin position="245"/>
        <end position="271"/>
    </location>
</feature>
<evidence type="ECO:0000313" key="17">
    <source>
        <dbReference type="EMBL" id="BAO19295.1"/>
    </source>
</evidence>
<feature type="compositionally biased region" description="Basic and acidic residues" evidence="15">
    <location>
        <begin position="291"/>
        <end position="304"/>
    </location>
</feature>
<evidence type="ECO:0000256" key="11">
    <source>
        <dbReference type="ARBA" id="ARBA00030003"/>
    </source>
</evidence>
<dbReference type="PRINTS" id="PR00417">
    <property type="entry name" value="PRTPISMRASEI"/>
</dbReference>
<evidence type="ECO:0000256" key="2">
    <source>
        <dbReference type="ARBA" id="ARBA00009446"/>
    </source>
</evidence>
<dbReference type="RefSeq" id="WP_023842835.1">
    <property type="nucleotide sequence ID" value="NC_022995.1"/>
</dbReference>
<comment type="similarity">
    <text evidence="2">Belongs to the type IA topoisomerase family.</text>
</comment>
<organism evidence="17">
    <name type="scientific">Burkholderia sp. M701</name>
    <dbReference type="NCBI Taxonomy" id="326454"/>
    <lineage>
        <taxon>Bacteria</taxon>
        <taxon>Pseudomonadati</taxon>
        <taxon>Pseudomonadota</taxon>
        <taxon>Betaproteobacteria</taxon>
        <taxon>Burkholderiales</taxon>
        <taxon>Burkholderiaceae</taxon>
        <taxon>Burkholderia</taxon>
    </lineage>
</organism>
<reference evidence="17" key="2">
    <citation type="submission" date="2024-06" db="EMBL/GenBank/DDBJ databases">
        <authorList>
            <person name="Sakai Y."/>
            <person name="Fujii T."/>
        </authorList>
    </citation>
    <scope>NUCLEOTIDE SEQUENCE</scope>
    <source>
        <strain evidence="17">M701</strain>
        <plasmid evidence="17">pM7012</plasmid>
    </source>
</reference>
<evidence type="ECO:0000256" key="15">
    <source>
        <dbReference type="SAM" id="MobiDB-lite"/>
    </source>
</evidence>
<dbReference type="Pfam" id="PF01396">
    <property type="entry name" value="Zn_ribbon_Top1"/>
    <property type="match status" value="3"/>
</dbReference>
<keyword evidence="10" id="KW-0413">Isomerase</keyword>
<keyword evidence="6" id="KW-0863">Zinc-finger</keyword>
<protein>
    <recommendedName>
        <fullName evidence="3">DNA topoisomerase</fullName>
        <ecNumber evidence="3">5.6.2.1</ecNumber>
    </recommendedName>
    <alternativeName>
        <fullName evidence="14">Omega-protein</fullName>
    </alternativeName>
    <alternativeName>
        <fullName evidence="13">Relaxing enzyme</fullName>
    </alternativeName>
    <alternativeName>
        <fullName evidence="11">Swivelase</fullName>
    </alternativeName>
    <alternativeName>
        <fullName evidence="12">Untwisting enzyme</fullName>
    </alternativeName>
</protein>
<evidence type="ECO:0000256" key="13">
    <source>
        <dbReference type="ARBA" id="ARBA00032235"/>
    </source>
</evidence>
<dbReference type="PANTHER" id="PTHR11390:SF21">
    <property type="entry name" value="DNA TOPOISOMERASE 3-ALPHA"/>
    <property type="match status" value="1"/>
</dbReference>
<feature type="compositionally biased region" description="Low complexity" evidence="15">
    <location>
        <begin position="892"/>
        <end position="907"/>
    </location>
</feature>
<dbReference type="EC" id="5.6.2.1" evidence="3"/>
<evidence type="ECO:0000256" key="4">
    <source>
        <dbReference type="ARBA" id="ARBA00022723"/>
    </source>
</evidence>
<keyword evidence="9" id="KW-0238">DNA-binding</keyword>
<dbReference type="InterPro" id="IPR013497">
    <property type="entry name" value="Topo_IA_cen"/>
</dbReference>
<feature type="region of interest" description="Disordered" evidence="15">
    <location>
        <begin position="285"/>
        <end position="304"/>
    </location>
</feature>
<dbReference type="InterPro" id="IPR023406">
    <property type="entry name" value="Topo_IA_AS"/>
</dbReference>
<dbReference type="InterPro" id="IPR003601">
    <property type="entry name" value="Topo_IA_2"/>
</dbReference>
<evidence type="ECO:0000256" key="7">
    <source>
        <dbReference type="ARBA" id="ARBA00022833"/>
    </source>
</evidence>
<dbReference type="Pfam" id="PF01131">
    <property type="entry name" value="Topoisom_bac"/>
    <property type="match status" value="1"/>
</dbReference>
<dbReference type="InterPro" id="IPR034144">
    <property type="entry name" value="TOPRIM_TopoIII"/>
</dbReference>
<proteinExistence type="inferred from homology"/>
<dbReference type="Gene3D" id="1.10.460.10">
    <property type="entry name" value="Topoisomerase I, domain 2"/>
    <property type="match status" value="1"/>
</dbReference>
<dbReference type="SUPFAM" id="SSF56712">
    <property type="entry name" value="Prokaryotic type I DNA topoisomerase"/>
    <property type="match status" value="1"/>
</dbReference>
<dbReference type="CDD" id="cd00186">
    <property type="entry name" value="TOP1Ac"/>
    <property type="match status" value="1"/>
</dbReference>
<name>V5YNX7_9BURK</name>
<keyword evidence="8" id="KW-0799">Topoisomerase</keyword>
<dbReference type="PROSITE" id="PS52039">
    <property type="entry name" value="TOPO_IA_2"/>
    <property type="match status" value="1"/>
</dbReference>
<dbReference type="PROSITE" id="PS00396">
    <property type="entry name" value="TOPO_IA_1"/>
    <property type="match status" value="1"/>
</dbReference>
<dbReference type="GO" id="GO:0006265">
    <property type="term" value="P:DNA topological change"/>
    <property type="evidence" value="ECO:0007669"/>
    <property type="project" value="InterPro"/>
</dbReference>
<dbReference type="Gene3D" id="3.30.65.10">
    <property type="entry name" value="Bacterial Topoisomerase I, domain 1"/>
    <property type="match status" value="2"/>
</dbReference>